<dbReference type="PROSITE" id="PS00941">
    <property type="entry name" value="CARBOXYLESTERASE_B_2"/>
    <property type="match status" value="1"/>
</dbReference>
<protein>
    <recommendedName>
        <fullName evidence="1">Carboxylesterase type B domain-containing protein</fullName>
    </recommendedName>
</protein>
<proteinExistence type="predicted"/>
<dbReference type="Gene3D" id="3.40.50.1820">
    <property type="entry name" value="alpha/beta hydrolase"/>
    <property type="match status" value="1"/>
</dbReference>
<evidence type="ECO:0000259" key="1">
    <source>
        <dbReference type="Pfam" id="PF00135"/>
    </source>
</evidence>
<gene>
    <name evidence="2" type="ORF">PENTCL1PPCAC_11320</name>
</gene>
<dbReference type="PANTHER" id="PTHR44590">
    <property type="entry name" value="CARBOXYLIC ESTER HYDROLASE-RELATED"/>
    <property type="match status" value="1"/>
</dbReference>
<name>A0AAV5T669_9BILA</name>
<dbReference type="EMBL" id="BTSX01000003">
    <property type="protein sequence ID" value="GMS89144.1"/>
    <property type="molecule type" value="Genomic_DNA"/>
</dbReference>
<accession>A0AAV5T669</accession>
<dbReference type="PANTHER" id="PTHR44590:SF3">
    <property type="entry name" value="CARBOXYLESTERASE TYPE B DOMAIN-CONTAINING PROTEIN"/>
    <property type="match status" value="1"/>
</dbReference>
<keyword evidence="3" id="KW-1185">Reference proteome</keyword>
<dbReference type="AlphaFoldDB" id="A0AAV5T669"/>
<sequence>SEDCLYLNLFTPVWQPPTEGFPVMVFIHGGGFTMHDSETYGDEGIARFLVQKGVVVVTIQYRLGYLGFFSAGDESCRGNWGLWDQTAALHWVQDNVGAFNGNKNNVTPLWSKCRWSFSGSPITQSTQ</sequence>
<comment type="caution">
    <text evidence="2">The sequence shown here is derived from an EMBL/GenBank/DDBJ whole genome shotgun (WGS) entry which is preliminary data.</text>
</comment>
<organism evidence="2 3">
    <name type="scientific">Pristionchus entomophagus</name>
    <dbReference type="NCBI Taxonomy" id="358040"/>
    <lineage>
        <taxon>Eukaryota</taxon>
        <taxon>Metazoa</taxon>
        <taxon>Ecdysozoa</taxon>
        <taxon>Nematoda</taxon>
        <taxon>Chromadorea</taxon>
        <taxon>Rhabditida</taxon>
        <taxon>Rhabditina</taxon>
        <taxon>Diplogasteromorpha</taxon>
        <taxon>Diplogasteroidea</taxon>
        <taxon>Neodiplogasteridae</taxon>
        <taxon>Pristionchus</taxon>
    </lineage>
</organism>
<dbReference type="InterPro" id="IPR029058">
    <property type="entry name" value="AB_hydrolase_fold"/>
</dbReference>
<dbReference type="SUPFAM" id="SSF53474">
    <property type="entry name" value="alpha/beta-Hydrolases"/>
    <property type="match status" value="1"/>
</dbReference>
<dbReference type="Proteomes" id="UP001432027">
    <property type="component" value="Unassembled WGS sequence"/>
</dbReference>
<evidence type="ECO:0000313" key="2">
    <source>
        <dbReference type="EMBL" id="GMS89144.1"/>
    </source>
</evidence>
<reference evidence="2" key="1">
    <citation type="submission" date="2023-10" db="EMBL/GenBank/DDBJ databases">
        <title>Genome assembly of Pristionchus species.</title>
        <authorList>
            <person name="Yoshida K."/>
            <person name="Sommer R.J."/>
        </authorList>
    </citation>
    <scope>NUCLEOTIDE SEQUENCE</scope>
    <source>
        <strain evidence="2">RS0144</strain>
    </source>
</reference>
<feature type="domain" description="Carboxylesterase type B" evidence="1">
    <location>
        <begin position="1"/>
        <end position="107"/>
    </location>
</feature>
<dbReference type="Pfam" id="PF00135">
    <property type="entry name" value="COesterase"/>
    <property type="match status" value="1"/>
</dbReference>
<dbReference type="InterPro" id="IPR002018">
    <property type="entry name" value="CarbesteraseB"/>
</dbReference>
<dbReference type="InterPro" id="IPR019819">
    <property type="entry name" value="Carboxylesterase_B_CS"/>
</dbReference>
<evidence type="ECO:0000313" key="3">
    <source>
        <dbReference type="Proteomes" id="UP001432027"/>
    </source>
</evidence>
<feature type="non-terminal residue" evidence="2">
    <location>
        <position position="1"/>
    </location>
</feature>